<feature type="domain" description="Copper resistance protein D" evidence="11">
    <location>
        <begin position="309"/>
        <end position="409"/>
    </location>
</feature>
<evidence type="ECO:0000313" key="13">
    <source>
        <dbReference type="Proteomes" id="UP000184533"/>
    </source>
</evidence>
<dbReference type="PANTHER" id="PTHR34820">
    <property type="entry name" value="INNER MEMBRANE PROTEIN YEBZ"/>
    <property type="match status" value="1"/>
</dbReference>
<feature type="transmembrane region" description="Helical" evidence="9">
    <location>
        <begin position="78"/>
        <end position="100"/>
    </location>
</feature>
<feature type="transmembrane region" description="Helical" evidence="9">
    <location>
        <begin position="345"/>
        <end position="368"/>
    </location>
</feature>
<dbReference type="InterPro" id="IPR014756">
    <property type="entry name" value="Ig_E-set"/>
</dbReference>
<evidence type="ECO:0000256" key="9">
    <source>
        <dbReference type="SAM" id="Phobius"/>
    </source>
</evidence>
<comment type="subcellular location">
    <subcellularLocation>
        <location evidence="1">Cell membrane</location>
        <topology evidence="1">Multi-pass membrane protein</topology>
    </subcellularLocation>
</comment>
<keyword evidence="7" id="KW-0186">Copper</keyword>
<keyword evidence="6 9" id="KW-1133">Transmembrane helix</keyword>
<accession>A0A1M5AKV4</accession>
<dbReference type="Pfam" id="PF05425">
    <property type="entry name" value="CopD"/>
    <property type="match status" value="1"/>
</dbReference>
<keyword evidence="3 9" id="KW-0812">Transmembrane</keyword>
<dbReference type="InterPro" id="IPR032694">
    <property type="entry name" value="CopC/D"/>
</dbReference>
<dbReference type="GO" id="GO:0005886">
    <property type="term" value="C:plasma membrane"/>
    <property type="evidence" value="ECO:0007669"/>
    <property type="project" value="UniProtKB-SubCell"/>
</dbReference>
<protein>
    <submittedName>
        <fullName evidence="12">Copper transport protein</fullName>
    </submittedName>
</protein>
<evidence type="ECO:0000259" key="11">
    <source>
        <dbReference type="Pfam" id="PF05425"/>
    </source>
</evidence>
<feature type="transmembrane region" description="Helical" evidence="9">
    <location>
        <begin position="139"/>
        <end position="164"/>
    </location>
</feature>
<keyword evidence="8 9" id="KW-0472">Membrane</keyword>
<feature type="transmembrane region" description="Helical" evidence="9">
    <location>
        <begin position="112"/>
        <end position="133"/>
    </location>
</feature>
<evidence type="ECO:0000256" key="5">
    <source>
        <dbReference type="ARBA" id="ARBA00022729"/>
    </source>
</evidence>
<proteinExistence type="predicted"/>
<dbReference type="Pfam" id="PF04234">
    <property type="entry name" value="CopC"/>
    <property type="match status" value="1"/>
</dbReference>
<dbReference type="InterPro" id="IPR007348">
    <property type="entry name" value="CopC_dom"/>
</dbReference>
<organism evidence="12 13">
    <name type="scientific">Devosia limi DSM 17137</name>
    <dbReference type="NCBI Taxonomy" id="1121477"/>
    <lineage>
        <taxon>Bacteria</taxon>
        <taxon>Pseudomonadati</taxon>
        <taxon>Pseudomonadota</taxon>
        <taxon>Alphaproteobacteria</taxon>
        <taxon>Hyphomicrobiales</taxon>
        <taxon>Devosiaceae</taxon>
        <taxon>Devosia</taxon>
    </lineage>
</organism>
<evidence type="ECO:0000256" key="6">
    <source>
        <dbReference type="ARBA" id="ARBA00022989"/>
    </source>
</evidence>
<dbReference type="InterPro" id="IPR014755">
    <property type="entry name" value="Cu-Rt/internalin_Ig-like"/>
</dbReference>
<dbReference type="InterPro" id="IPR008457">
    <property type="entry name" value="Cu-R_CopD_dom"/>
</dbReference>
<dbReference type="Proteomes" id="UP000184533">
    <property type="component" value="Unassembled WGS sequence"/>
</dbReference>
<feature type="transmembrane region" description="Helical" evidence="9">
    <location>
        <begin position="176"/>
        <end position="195"/>
    </location>
</feature>
<evidence type="ECO:0000259" key="10">
    <source>
        <dbReference type="Pfam" id="PF04234"/>
    </source>
</evidence>
<dbReference type="EMBL" id="FQVC01000006">
    <property type="protein sequence ID" value="SHF30747.1"/>
    <property type="molecule type" value="Genomic_DNA"/>
</dbReference>
<reference evidence="12 13" key="1">
    <citation type="submission" date="2016-11" db="EMBL/GenBank/DDBJ databases">
        <authorList>
            <person name="Jaros S."/>
            <person name="Januszkiewicz K."/>
            <person name="Wedrychowicz H."/>
        </authorList>
    </citation>
    <scope>NUCLEOTIDE SEQUENCE [LARGE SCALE GENOMIC DNA]</scope>
    <source>
        <strain evidence="12 13">DSM 17137</strain>
    </source>
</reference>
<keyword evidence="5" id="KW-0732">Signal</keyword>
<evidence type="ECO:0000256" key="3">
    <source>
        <dbReference type="ARBA" id="ARBA00022692"/>
    </source>
</evidence>
<feature type="transmembrane region" description="Helical" evidence="9">
    <location>
        <begin position="247"/>
        <end position="267"/>
    </location>
</feature>
<gene>
    <name evidence="12" type="ORF">SAMN02745223_02296</name>
</gene>
<dbReference type="PANTHER" id="PTHR34820:SF4">
    <property type="entry name" value="INNER MEMBRANE PROTEIN YEBZ"/>
    <property type="match status" value="1"/>
</dbReference>
<sequence>MPNALVRLAALAAMTLLLAIVPVQLAWAHAQLLATDPTENTVLAEAPLAVQLHFNEPVTPLAIGLVGGDGSSLDLLDVASAGATVSVALPAGLVDGTRVLSWRVVSTDGHPIAGALVFSIGSVSGIAPVPVASDDAVGVVLWAGKVLVFVALFFGVGGAIFSAVATLPVASRRTSLVLCLFGVMVASATLGLQGLDGLGLPLGSVFDGRVWAAGLSTSYGNTALVLMVSFVLAAVALCLRAGRGQQVLALLAGGLGALSLALSGHASAAAPEWLTRPAVFLHIGALLFWIGALLPLLLLLRGAAGHADQALARFSRFVPFAIAPLVVSGLVLALIQMGWPGSQWLTPYSAILAAKLVLLVVLFALALWNRQALTAPALAGEAIASRHLRRSILLEIGLVLVILGLVAGWRFTPPPRALAEAPLAVASEPLLVHLMDEQTMAMVFVTPGQAGPVAMDIDLTDLEGMPISPIAVSVTLSAPTLGIEPFKREAVALDAAWRVEDLVIPVPGLWELQLDIRASRFQLVTLREVLEVP</sequence>
<dbReference type="Gene3D" id="2.60.40.1220">
    <property type="match status" value="1"/>
</dbReference>
<dbReference type="GO" id="GO:0006825">
    <property type="term" value="P:copper ion transport"/>
    <property type="evidence" value="ECO:0007669"/>
    <property type="project" value="InterPro"/>
</dbReference>
<feature type="transmembrane region" description="Helical" evidence="9">
    <location>
        <begin position="219"/>
        <end position="240"/>
    </location>
</feature>
<evidence type="ECO:0000256" key="1">
    <source>
        <dbReference type="ARBA" id="ARBA00004651"/>
    </source>
</evidence>
<feature type="transmembrane region" description="Helical" evidence="9">
    <location>
        <begin position="392"/>
        <end position="411"/>
    </location>
</feature>
<evidence type="ECO:0000256" key="8">
    <source>
        <dbReference type="ARBA" id="ARBA00023136"/>
    </source>
</evidence>
<dbReference type="GO" id="GO:0005507">
    <property type="term" value="F:copper ion binding"/>
    <property type="evidence" value="ECO:0007669"/>
    <property type="project" value="InterPro"/>
</dbReference>
<evidence type="ECO:0000256" key="4">
    <source>
        <dbReference type="ARBA" id="ARBA00022723"/>
    </source>
</evidence>
<feature type="transmembrane region" description="Helical" evidence="9">
    <location>
        <begin position="320"/>
        <end position="339"/>
    </location>
</feature>
<dbReference type="AlphaFoldDB" id="A0A1M5AKV4"/>
<dbReference type="GO" id="GO:0042597">
    <property type="term" value="C:periplasmic space"/>
    <property type="evidence" value="ECO:0007669"/>
    <property type="project" value="InterPro"/>
</dbReference>
<evidence type="ECO:0000256" key="2">
    <source>
        <dbReference type="ARBA" id="ARBA00022475"/>
    </source>
</evidence>
<feature type="transmembrane region" description="Helical" evidence="9">
    <location>
        <begin position="279"/>
        <end position="300"/>
    </location>
</feature>
<dbReference type="RefSeq" id="WP_072866542.1">
    <property type="nucleotide sequence ID" value="NZ_FQVC01000006.1"/>
</dbReference>
<evidence type="ECO:0000313" key="12">
    <source>
        <dbReference type="EMBL" id="SHF30747.1"/>
    </source>
</evidence>
<keyword evidence="2" id="KW-1003">Cell membrane</keyword>
<dbReference type="OrthoDB" id="8374223at2"/>
<keyword evidence="4" id="KW-0479">Metal-binding</keyword>
<name>A0A1M5AKV4_9HYPH</name>
<evidence type="ECO:0000256" key="7">
    <source>
        <dbReference type="ARBA" id="ARBA00023008"/>
    </source>
</evidence>
<feature type="domain" description="CopC" evidence="10">
    <location>
        <begin position="29"/>
        <end position="120"/>
    </location>
</feature>
<dbReference type="GO" id="GO:0046688">
    <property type="term" value="P:response to copper ion"/>
    <property type="evidence" value="ECO:0007669"/>
    <property type="project" value="InterPro"/>
</dbReference>
<dbReference type="SUPFAM" id="SSF81296">
    <property type="entry name" value="E set domains"/>
    <property type="match status" value="1"/>
</dbReference>